<evidence type="ECO:0000256" key="1">
    <source>
        <dbReference type="SAM" id="MobiDB-lite"/>
    </source>
</evidence>
<evidence type="ECO:0000313" key="4">
    <source>
        <dbReference type="Proteomes" id="UP001168338"/>
    </source>
</evidence>
<sequence>MTPQHGMYAPDGKYIQGELKQYGDLAALLAEGSVALYAESDRDKMIFGSAVNVQKAGQRQDMLIVIVEYPLRSFGSSAVREFFRTVRTVTADAKYTILSIGNDASFFRSIDSDDWECSASSLSAGRSTIPSRQPNDDGILQYLVGRIVAQKPAYATTKRMACSASLVSRILESMQPILYLGYRFAVGRDIVDRKNPFDLWVLPIKPFGQKVADLDSGIIDVPEKSFYQRSGEMAVLVNKELQSTRNRPSISSKEEYHREISVAVRRKMNSTQRVEYHRALERENIPLKIKISIDDAVRTTVESADRSYLERYLSSAFDIGDFERCVYKLPAEEFLRFFKTAKPVLVKLDESTKRSILQRLSSYAKELQDVERDIRGRYEVTPRNGVYAAPITDNPHAVPIQPNSGKDPSPNPHSNDFDSTLKIKKLLPIIAIAGLVIVGIVAAISFGLPTSILGAASEGSQQVSHISDDGGAELLINGSSLPDGVADTVRLRIYSEGEFGDPAWTTYNDKYYAIEPENLAFPPEAKLVFILNESQPEQLFVGHTTDLSYSWLRVDSEIEGQNVTIHIRESGMYALFLENMDGNSTAAVNQTFLSAGSTQGLI</sequence>
<evidence type="ECO:0000256" key="2">
    <source>
        <dbReference type="SAM" id="Phobius"/>
    </source>
</evidence>
<name>A0ABT8MDJ5_9EURY</name>
<dbReference type="EMBL" id="VCYH01000012">
    <property type="protein sequence ID" value="MDN7026019.1"/>
    <property type="molecule type" value="Genomic_DNA"/>
</dbReference>
<keyword evidence="2" id="KW-0812">Transmembrane</keyword>
<organism evidence="3 4">
    <name type="scientific">Methanoculleus frigidifontis</name>
    <dbReference type="NCBI Taxonomy" id="2584085"/>
    <lineage>
        <taxon>Archaea</taxon>
        <taxon>Methanobacteriati</taxon>
        <taxon>Methanobacteriota</taxon>
        <taxon>Stenosarchaea group</taxon>
        <taxon>Methanomicrobia</taxon>
        <taxon>Methanomicrobiales</taxon>
        <taxon>Methanomicrobiaceae</taxon>
        <taxon>Methanoculleus</taxon>
    </lineage>
</organism>
<proteinExistence type="predicted"/>
<dbReference type="Proteomes" id="UP001168338">
    <property type="component" value="Unassembled WGS sequence"/>
</dbReference>
<reference evidence="3" key="1">
    <citation type="submission" date="2019-05" db="EMBL/GenBank/DDBJ databases">
        <title>Methanoculleus sp. FWC-SCC1, a methanogenic archaeon isolated from deep marine cold seep.</title>
        <authorList>
            <person name="Chen Y.-W."/>
            <person name="Chen S.-C."/>
            <person name="Teng N.-H."/>
            <person name="Lai M.-C."/>
        </authorList>
    </citation>
    <scope>NUCLEOTIDE SEQUENCE</scope>
    <source>
        <strain evidence="3">FWC-SCC1</strain>
    </source>
</reference>
<feature type="region of interest" description="Disordered" evidence="1">
    <location>
        <begin position="388"/>
        <end position="415"/>
    </location>
</feature>
<keyword evidence="4" id="KW-1185">Reference proteome</keyword>
<keyword evidence="2" id="KW-1133">Transmembrane helix</keyword>
<comment type="caution">
    <text evidence="3">The sequence shown here is derived from an EMBL/GenBank/DDBJ whole genome shotgun (WGS) entry which is preliminary data.</text>
</comment>
<feature type="compositionally biased region" description="Polar residues" evidence="1">
    <location>
        <begin position="401"/>
        <end position="414"/>
    </location>
</feature>
<feature type="transmembrane region" description="Helical" evidence="2">
    <location>
        <begin position="426"/>
        <end position="448"/>
    </location>
</feature>
<accession>A0ABT8MDJ5</accession>
<keyword evidence="2" id="KW-0472">Membrane</keyword>
<protein>
    <submittedName>
        <fullName evidence="3">Uncharacterized protein</fullName>
    </submittedName>
</protein>
<dbReference type="RefSeq" id="WP_301665217.1">
    <property type="nucleotide sequence ID" value="NZ_VCYH01000012.1"/>
</dbReference>
<evidence type="ECO:0000313" key="3">
    <source>
        <dbReference type="EMBL" id="MDN7026019.1"/>
    </source>
</evidence>
<gene>
    <name evidence="3" type="ORF">FGU65_14190</name>
</gene>